<keyword evidence="4" id="KW-1185">Reference proteome</keyword>
<keyword evidence="1" id="KW-0812">Transmembrane</keyword>
<dbReference type="OrthoDB" id="409725at2759"/>
<dbReference type="EMBL" id="WOCE01000010">
    <property type="protein sequence ID" value="KAE9604859.1"/>
    <property type="molecule type" value="Genomic_DNA"/>
</dbReference>
<feature type="transmembrane region" description="Helical" evidence="1">
    <location>
        <begin position="26"/>
        <end position="47"/>
    </location>
</feature>
<proteinExistence type="predicted"/>
<keyword evidence="1" id="KW-0472">Membrane</keyword>
<organism evidence="3 4">
    <name type="scientific">Lupinus albus</name>
    <name type="common">White lupine</name>
    <name type="synonym">Lupinus termis</name>
    <dbReference type="NCBI Taxonomy" id="3870"/>
    <lineage>
        <taxon>Eukaryota</taxon>
        <taxon>Viridiplantae</taxon>
        <taxon>Streptophyta</taxon>
        <taxon>Embryophyta</taxon>
        <taxon>Tracheophyta</taxon>
        <taxon>Spermatophyta</taxon>
        <taxon>Magnoliopsida</taxon>
        <taxon>eudicotyledons</taxon>
        <taxon>Gunneridae</taxon>
        <taxon>Pentapetalae</taxon>
        <taxon>rosids</taxon>
        <taxon>fabids</taxon>
        <taxon>Fabales</taxon>
        <taxon>Fabaceae</taxon>
        <taxon>Papilionoideae</taxon>
        <taxon>50 kb inversion clade</taxon>
        <taxon>genistoids sensu lato</taxon>
        <taxon>core genistoids</taxon>
        <taxon>Genisteae</taxon>
        <taxon>Lupinus</taxon>
    </lineage>
</organism>
<dbReference type="AlphaFoldDB" id="A0A6A4PTV3"/>
<keyword evidence="2" id="KW-0732">Signal</keyword>
<feature type="signal peptide" evidence="2">
    <location>
        <begin position="1"/>
        <end position="16"/>
    </location>
</feature>
<feature type="chain" id="PRO_5025577740" evidence="2">
    <location>
        <begin position="17"/>
        <end position="59"/>
    </location>
</feature>
<accession>A0A6A4PTV3</accession>
<dbReference type="Proteomes" id="UP000447434">
    <property type="component" value="Chromosome 10"/>
</dbReference>
<evidence type="ECO:0000313" key="4">
    <source>
        <dbReference type="Proteomes" id="UP000447434"/>
    </source>
</evidence>
<keyword evidence="1" id="KW-1133">Transmembrane helix</keyword>
<evidence type="ECO:0000256" key="2">
    <source>
        <dbReference type="SAM" id="SignalP"/>
    </source>
</evidence>
<gene>
    <name evidence="3" type="ORF">Lalb_Chr10g0091041</name>
</gene>
<sequence>MNVGSFALILLVTLFAMHDGPLPVNVVGWICVYISIIKFVAPLNIMVSKLIHVHILYII</sequence>
<evidence type="ECO:0000256" key="1">
    <source>
        <dbReference type="SAM" id="Phobius"/>
    </source>
</evidence>
<reference evidence="4" key="1">
    <citation type="journal article" date="2020" name="Nat. Commun.">
        <title>Genome sequence of the cluster root forming white lupin.</title>
        <authorList>
            <person name="Hufnagel B."/>
            <person name="Marques A."/>
            <person name="Soriano A."/>
            <person name="Marques L."/>
            <person name="Divol F."/>
            <person name="Doumas P."/>
            <person name="Sallet E."/>
            <person name="Mancinotti D."/>
            <person name="Carrere S."/>
            <person name="Marande W."/>
            <person name="Arribat S."/>
            <person name="Keller J."/>
            <person name="Huneau C."/>
            <person name="Blein T."/>
            <person name="Aime D."/>
            <person name="Laguerre M."/>
            <person name="Taylor J."/>
            <person name="Schubert V."/>
            <person name="Nelson M."/>
            <person name="Geu-Flores F."/>
            <person name="Crespi M."/>
            <person name="Gallardo-Guerrero K."/>
            <person name="Delaux P.-M."/>
            <person name="Salse J."/>
            <person name="Berges H."/>
            <person name="Guyot R."/>
            <person name="Gouzy J."/>
            <person name="Peret B."/>
        </authorList>
    </citation>
    <scope>NUCLEOTIDE SEQUENCE [LARGE SCALE GENOMIC DNA]</scope>
    <source>
        <strain evidence="4">cv. Amiga</strain>
    </source>
</reference>
<comment type="caution">
    <text evidence="3">The sequence shown here is derived from an EMBL/GenBank/DDBJ whole genome shotgun (WGS) entry which is preliminary data.</text>
</comment>
<name>A0A6A4PTV3_LUPAL</name>
<evidence type="ECO:0000313" key="3">
    <source>
        <dbReference type="EMBL" id="KAE9604859.1"/>
    </source>
</evidence>
<protein>
    <submittedName>
        <fullName evidence="3">Uncharacterized protein</fullName>
    </submittedName>
</protein>